<dbReference type="HOGENOM" id="CLU_131550_2_0_11"/>
<protein>
    <recommendedName>
        <fullName evidence="2">DUF397 domain-containing protein</fullName>
    </recommendedName>
</protein>
<organism evidence="3 4">
    <name type="scientific">Thermomonospora curvata (strain ATCC 19995 / DSM 43183 / JCM 3096 / KCTC 9072 / NBRC 15933 / NCIMB 10081 / Henssen B9)</name>
    <dbReference type="NCBI Taxonomy" id="471852"/>
    <lineage>
        <taxon>Bacteria</taxon>
        <taxon>Bacillati</taxon>
        <taxon>Actinomycetota</taxon>
        <taxon>Actinomycetes</taxon>
        <taxon>Streptosporangiales</taxon>
        <taxon>Thermomonosporaceae</taxon>
        <taxon>Thermomonospora</taxon>
    </lineage>
</organism>
<evidence type="ECO:0000259" key="2">
    <source>
        <dbReference type="Pfam" id="PF04149"/>
    </source>
</evidence>
<dbReference type="InterPro" id="IPR007278">
    <property type="entry name" value="DUF397"/>
</dbReference>
<dbReference type="eggNOG" id="ENOG502ZKYS">
    <property type="taxonomic scope" value="Bacteria"/>
</dbReference>
<name>D1AA57_THECD</name>
<dbReference type="STRING" id="471852.Tcur_1413"/>
<evidence type="ECO:0000313" key="4">
    <source>
        <dbReference type="Proteomes" id="UP000001918"/>
    </source>
</evidence>
<feature type="domain" description="DUF397" evidence="2">
    <location>
        <begin position="6"/>
        <end position="58"/>
    </location>
</feature>
<sequence length="66" mass="7234">MGNVMHWRKSSHSGNGGADCVELARTPREVAARDSKNPHGAILKFSPEAFGAFLSDIKSGKYDHRH</sequence>
<evidence type="ECO:0000256" key="1">
    <source>
        <dbReference type="SAM" id="MobiDB-lite"/>
    </source>
</evidence>
<dbReference type="EMBL" id="CP001738">
    <property type="protein sequence ID" value="ACY96993.1"/>
    <property type="molecule type" value="Genomic_DNA"/>
</dbReference>
<proteinExistence type="predicted"/>
<dbReference type="Pfam" id="PF04149">
    <property type="entry name" value="DUF397"/>
    <property type="match status" value="1"/>
</dbReference>
<gene>
    <name evidence="3" type="ordered locus">Tcur_1413</name>
</gene>
<evidence type="ECO:0000313" key="3">
    <source>
        <dbReference type="EMBL" id="ACY96993.1"/>
    </source>
</evidence>
<reference evidence="3 4" key="1">
    <citation type="journal article" date="2011" name="Stand. Genomic Sci.">
        <title>Complete genome sequence of Thermomonospora curvata type strain (B9).</title>
        <authorList>
            <person name="Chertkov O."/>
            <person name="Sikorski J."/>
            <person name="Nolan M."/>
            <person name="Lapidus A."/>
            <person name="Lucas S."/>
            <person name="Del Rio T.G."/>
            <person name="Tice H."/>
            <person name="Cheng J.F."/>
            <person name="Goodwin L."/>
            <person name="Pitluck S."/>
            <person name="Liolios K."/>
            <person name="Ivanova N."/>
            <person name="Mavromatis K."/>
            <person name="Mikhailova N."/>
            <person name="Ovchinnikova G."/>
            <person name="Pati A."/>
            <person name="Chen A."/>
            <person name="Palaniappan K."/>
            <person name="Djao O.D."/>
            <person name="Land M."/>
            <person name="Hauser L."/>
            <person name="Chang Y.J."/>
            <person name="Jeffries C.D."/>
            <person name="Brettin T."/>
            <person name="Han C."/>
            <person name="Detter J.C."/>
            <person name="Rohde M."/>
            <person name="Goker M."/>
            <person name="Woyke T."/>
            <person name="Bristow J."/>
            <person name="Eisen J.A."/>
            <person name="Markowitz V."/>
            <person name="Hugenholtz P."/>
            <person name="Klenk H.P."/>
            <person name="Kyrpides N.C."/>
        </authorList>
    </citation>
    <scope>NUCLEOTIDE SEQUENCE [LARGE SCALE GENOMIC DNA]</scope>
    <source>
        <strain evidence="4">ATCC 19995 / DSM 43183 / JCM 3096 / KCTC 9072 / NBRC 15933 / NCIMB 10081 / Henssen B9</strain>
    </source>
</reference>
<dbReference type="AlphaFoldDB" id="D1AA57"/>
<feature type="region of interest" description="Disordered" evidence="1">
    <location>
        <begin position="1"/>
        <end position="20"/>
    </location>
</feature>
<dbReference type="Proteomes" id="UP000001918">
    <property type="component" value="Chromosome"/>
</dbReference>
<feature type="compositionally biased region" description="Basic residues" evidence="1">
    <location>
        <begin position="1"/>
        <end position="11"/>
    </location>
</feature>
<accession>D1AA57</accession>
<dbReference type="OrthoDB" id="3482502at2"/>
<dbReference type="KEGG" id="tcu:Tcur_1413"/>
<keyword evidence="4" id="KW-1185">Reference proteome</keyword>
<dbReference type="RefSeq" id="WP_012851777.1">
    <property type="nucleotide sequence ID" value="NC_013510.1"/>
</dbReference>